<accession>A0AAV0X0W5</accession>
<dbReference type="GO" id="GO:0046983">
    <property type="term" value="F:protein dimerization activity"/>
    <property type="evidence" value="ECO:0007669"/>
    <property type="project" value="InterPro"/>
</dbReference>
<evidence type="ECO:0000313" key="2">
    <source>
        <dbReference type="EMBL" id="CAI6361713.1"/>
    </source>
</evidence>
<dbReference type="EMBL" id="CARXXK010000003">
    <property type="protein sequence ID" value="CAI6361713.1"/>
    <property type="molecule type" value="Genomic_DNA"/>
</dbReference>
<gene>
    <name evidence="2" type="ORF">MEUPH1_LOCUS16863</name>
</gene>
<name>A0AAV0X0W5_9HEMI</name>
<reference evidence="2 3" key="1">
    <citation type="submission" date="2023-01" db="EMBL/GenBank/DDBJ databases">
        <authorList>
            <person name="Whitehead M."/>
        </authorList>
    </citation>
    <scope>NUCLEOTIDE SEQUENCE [LARGE SCALE GENOMIC DNA]</scope>
</reference>
<feature type="domain" description="HAT C-terminal dimerisation" evidence="1">
    <location>
        <begin position="93"/>
        <end position="143"/>
    </location>
</feature>
<sequence>MITDKDLCADFKNHHRKRIAPKRYDYNATTQAEFTMHLFYRKEFKMVLDTLLKLTNDNLKSYYDLVQTELEILFSMLQEDRTLPFNSLMEKAEVKHILPCANQICRLALISLVTVASNERSFSKLKLIKTHLRSTITDERLNSLIVLGV</sequence>
<organism evidence="2 3">
    <name type="scientific">Macrosiphum euphorbiae</name>
    <name type="common">potato aphid</name>
    <dbReference type="NCBI Taxonomy" id="13131"/>
    <lineage>
        <taxon>Eukaryota</taxon>
        <taxon>Metazoa</taxon>
        <taxon>Ecdysozoa</taxon>
        <taxon>Arthropoda</taxon>
        <taxon>Hexapoda</taxon>
        <taxon>Insecta</taxon>
        <taxon>Pterygota</taxon>
        <taxon>Neoptera</taxon>
        <taxon>Paraneoptera</taxon>
        <taxon>Hemiptera</taxon>
        <taxon>Sternorrhyncha</taxon>
        <taxon>Aphidomorpha</taxon>
        <taxon>Aphidoidea</taxon>
        <taxon>Aphididae</taxon>
        <taxon>Macrosiphini</taxon>
        <taxon>Macrosiphum</taxon>
    </lineage>
</organism>
<dbReference type="AlphaFoldDB" id="A0AAV0X0W5"/>
<dbReference type="Pfam" id="PF05699">
    <property type="entry name" value="Dimer_Tnp_hAT"/>
    <property type="match status" value="1"/>
</dbReference>
<proteinExistence type="predicted"/>
<protein>
    <recommendedName>
        <fullName evidence="1">HAT C-terminal dimerisation domain-containing protein</fullName>
    </recommendedName>
</protein>
<keyword evidence="3" id="KW-1185">Reference proteome</keyword>
<evidence type="ECO:0000313" key="3">
    <source>
        <dbReference type="Proteomes" id="UP001160148"/>
    </source>
</evidence>
<comment type="caution">
    <text evidence="2">The sequence shown here is derived from an EMBL/GenBank/DDBJ whole genome shotgun (WGS) entry which is preliminary data.</text>
</comment>
<dbReference type="Proteomes" id="UP001160148">
    <property type="component" value="Unassembled WGS sequence"/>
</dbReference>
<evidence type="ECO:0000259" key="1">
    <source>
        <dbReference type="Pfam" id="PF05699"/>
    </source>
</evidence>
<dbReference type="InterPro" id="IPR008906">
    <property type="entry name" value="HATC_C_dom"/>
</dbReference>